<evidence type="ECO:0000256" key="8">
    <source>
        <dbReference type="SAM" id="Phobius"/>
    </source>
</evidence>
<feature type="compositionally biased region" description="Basic and acidic residues" evidence="7">
    <location>
        <begin position="216"/>
        <end position="227"/>
    </location>
</feature>
<keyword evidence="10" id="KW-1185">Reference proteome</keyword>
<dbReference type="OrthoDB" id="2160638at2759"/>
<dbReference type="EMBL" id="GG697395">
    <property type="protein sequence ID" value="EFQ35539.1"/>
    <property type="molecule type" value="Genomic_DNA"/>
</dbReference>
<feature type="transmembrane region" description="Helical" evidence="8">
    <location>
        <begin position="413"/>
        <end position="437"/>
    </location>
</feature>
<dbReference type="HOGENOM" id="CLU_018106_0_2_1"/>
<feature type="transmembrane region" description="Helical" evidence="8">
    <location>
        <begin position="158"/>
        <end position="188"/>
    </location>
</feature>
<dbReference type="PANTHER" id="PTHR33567:SF3">
    <property type="entry name" value="CHROMATE ION TRANSPORTER (EUROFUNG)"/>
    <property type="match status" value="1"/>
</dbReference>
<gene>
    <name evidence="9" type="ORF">GLRG_10683</name>
</gene>
<evidence type="ECO:0000313" key="9">
    <source>
        <dbReference type="EMBL" id="EFQ35539.1"/>
    </source>
</evidence>
<evidence type="ECO:0000256" key="6">
    <source>
        <dbReference type="ARBA" id="ARBA00023136"/>
    </source>
</evidence>
<keyword evidence="6 8" id="KW-0472">Membrane</keyword>
<dbReference type="Proteomes" id="UP000008782">
    <property type="component" value="Unassembled WGS sequence"/>
</dbReference>
<dbReference type="PANTHER" id="PTHR33567">
    <property type="entry name" value="CHROMATE ION TRANSPORTER (EUROFUNG)"/>
    <property type="match status" value="1"/>
</dbReference>
<evidence type="ECO:0000313" key="10">
    <source>
        <dbReference type="Proteomes" id="UP000008782"/>
    </source>
</evidence>
<dbReference type="STRING" id="645133.E3QXF1"/>
<dbReference type="AlphaFoldDB" id="E3QXF1"/>
<dbReference type="eggNOG" id="ENOG502QRJG">
    <property type="taxonomic scope" value="Eukaryota"/>
</dbReference>
<dbReference type="GO" id="GO:0005886">
    <property type="term" value="C:plasma membrane"/>
    <property type="evidence" value="ECO:0007669"/>
    <property type="project" value="UniProtKB-SubCell"/>
</dbReference>
<evidence type="ECO:0000256" key="3">
    <source>
        <dbReference type="ARBA" id="ARBA00022475"/>
    </source>
</evidence>
<comment type="similarity">
    <text evidence="2">Belongs to the chromate ion transporter (CHR) (TC 2.A.51) family.</text>
</comment>
<feature type="compositionally biased region" description="Polar residues" evidence="7">
    <location>
        <begin position="260"/>
        <end position="272"/>
    </location>
</feature>
<keyword evidence="3" id="KW-1003">Cell membrane</keyword>
<keyword evidence="5 8" id="KW-1133">Transmembrane helix</keyword>
<evidence type="ECO:0000256" key="1">
    <source>
        <dbReference type="ARBA" id="ARBA00004651"/>
    </source>
</evidence>
<evidence type="ECO:0000256" key="7">
    <source>
        <dbReference type="SAM" id="MobiDB-lite"/>
    </source>
</evidence>
<proteinExistence type="inferred from homology"/>
<keyword evidence="4 8" id="KW-0812">Transmembrane</keyword>
<name>E3QXF1_COLGM</name>
<dbReference type="InterPro" id="IPR003370">
    <property type="entry name" value="Chromate_transpt"/>
</dbReference>
<protein>
    <submittedName>
        <fullName evidence="9">Chromate transporter</fullName>
    </submittedName>
</protein>
<dbReference type="VEuPathDB" id="FungiDB:GLRG_10683"/>
<accession>E3QXF1</accession>
<feature type="transmembrane region" description="Helical" evidence="8">
    <location>
        <begin position="82"/>
        <end position="103"/>
    </location>
</feature>
<feature type="transmembrane region" description="Helical" evidence="8">
    <location>
        <begin position="307"/>
        <end position="329"/>
    </location>
</feature>
<dbReference type="GeneID" id="24416048"/>
<feature type="compositionally biased region" description="Basic and acidic residues" evidence="7">
    <location>
        <begin position="277"/>
        <end position="288"/>
    </location>
</feature>
<dbReference type="RefSeq" id="XP_008099559.1">
    <property type="nucleotide sequence ID" value="XM_008101368.1"/>
</dbReference>
<evidence type="ECO:0000256" key="5">
    <source>
        <dbReference type="ARBA" id="ARBA00022989"/>
    </source>
</evidence>
<organism evidence="10">
    <name type="scientific">Colletotrichum graminicola (strain M1.001 / M2 / FGSC 10212)</name>
    <name type="common">Maize anthracnose fungus</name>
    <name type="synonym">Glomerella graminicola</name>
    <dbReference type="NCBI Taxonomy" id="645133"/>
    <lineage>
        <taxon>Eukaryota</taxon>
        <taxon>Fungi</taxon>
        <taxon>Dikarya</taxon>
        <taxon>Ascomycota</taxon>
        <taxon>Pezizomycotina</taxon>
        <taxon>Sordariomycetes</taxon>
        <taxon>Hypocreomycetidae</taxon>
        <taxon>Glomerellales</taxon>
        <taxon>Glomerellaceae</taxon>
        <taxon>Colletotrichum</taxon>
        <taxon>Colletotrichum graminicola species complex</taxon>
    </lineage>
</organism>
<feature type="transmembrane region" description="Helical" evidence="8">
    <location>
        <begin position="341"/>
        <end position="360"/>
    </location>
</feature>
<evidence type="ECO:0000256" key="4">
    <source>
        <dbReference type="ARBA" id="ARBA00022692"/>
    </source>
</evidence>
<feature type="transmembrane region" description="Helical" evidence="8">
    <location>
        <begin position="500"/>
        <end position="522"/>
    </location>
</feature>
<dbReference type="Pfam" id="PF02417">
    <property type="entry name" value="Chromate_transp"/>
    <property type="match status" value="2"/>
</dbReference>
<comment type="subcellular location">
    <subcellularLocation>
        <location evidence="1">Cell membrane</location>
        <topology evidence="1">Multi-pass membrane protein</topology>
    </subcellularLocation>
</comment>
<feature type="compositionally biased region" description="Low complexity" evidence="7">
    <location>
        <begin position="231"/>
        <end position="259"/>
    </location>
</feature>
<evidence type="ECO:0000256" key="2">
    <source>
        <dbReference type="ARBA" id="ARBA00005262"/>
    </source>
</evidence>
<sequence length="527" mass="56394">MPAASWEHRLRAYAARAADVFRYNWHLGVTAFGGPPAHFKIFHDRFVTRLRWIDEDMFQELFSISQTLSGPASTKMLYCINLLENGTFAAILAFLIWSLPGALGMYGLSVGVSAIGSSLPRAVYALLSGLNAATVGIIALAAVELSNKAITDRLTRTIVFLSAAAGMMYNALWFFPLLICAAGCAAIVHDYRWVHKPARRAAGMVRALLGRRRERSSREAEGADRGVELQATAATATDDSKDTGSAGASSSAAPQPSSPNQRAVASASSGPRSGTPPREEEARPPLADSEPRVIAKGYRLESSTWKAGTAVIVTFLATFVVSMIVRGLVKDLPILYNLFSNLYLAGTIIFGGGPVVIPLLREYVVAEDWVSPRDFLIGLAIAQSFPGPNFNFAVFLGGLTAINAGYSAVAGSLIAYIAIFTPGMVLVHGTMGVWSVLRSRPWVKTAVRGVNAGAVGLIYTAVYRIWQIGYLDEGFQSGRSLGDDPWWVVITATAYTGGKYYGVAAPLAILLGAVMGLIRYGVVSGRE</sequence>
<feature type="region of interest" description="Disordered" evidence="7">
    <location>
        <begin position="213"/>
        <end position="288"/>
    </location>
</feature>
<dbReference type="GO" id="GO:0015109">
    <property type="term" value="F:chromate transmembrane transporter activity"/>
    <property type="evidence" value="ECO:0007669"/>
    <property type="project" value="InterPro"/>
</dbReference>
<reference evidence="10" key="1">
    <citation type="journal article" date="2012" name="Nat. Genet.">
        <title>Lifestyle transitions in plant pathogenic Colletotrichum fungi deciphered by genome and transcriptome analyses.</title>
        <authorList>
            <person name="O'Connell R.J."/>
            <person name="Thon M.R."/>
            <person name="Hacquard S."/>
            <person name="Amyotte S.G."/>
            <person name="Kleemann J."/>
            <person name="Torres M.F."/>
            <person name="Damm U."/>
            <person name="Buiate E.A."/>
            <person name="Epstein L."/>
            <person name="Alkan N."/>
            <person name="Altmueller J."/>
            <person name="Alvarado-Balderrama L."/>
            <person name="Bauser C.A."/>
            <person name="Becker C."/>
            <person name="Birren B.W."/>
            <person name="Chen Z."/>
            <person name="Choi J."/>
            <person name="Crouch J.A."/>
            <person name="Duvick J.P."/>
            <person name="Farman M.A."/>
            <person name="Gan P."/>
            <person name="Heiman D."/>
            <person name="Henrissat B."/>
            <person name="Howard R.J."/>
            <person name="Kabbage M."/>
            <person name="Koch C."/>
            <person name="Kracher B."/>
            <person name="Kubo Y."/>
            <person name="Law A.D."/>
            <person name="Lebrun M.-H."/>
            <person name="Lee Y.-H."/>
            <person name="Miyara I."/>
            <person name="Moore N."/>
            <person name="Neumann U."/>
            <person name="Nordstroem K."/>
            <person name="Panaccione D.G."/>
            <person name="Panstruga R."/>
            <person name="Place M."/>
            <person name="Proctor R.H."/>
            <person name="Prusky D."/>
            <person name="Rech G."/>
            <person name="Reinhardt R."/>
            <person name="Rollins J.A."/>
            <person name="Rounsley S."/>
            <person name="Schardl C.L."/>
            <person name="Schwartz D.C."/>
            <person name="Shenoy N."/>
            <person name="Shirasu K."/>
            <person name="Sikhakolli U.R."/>
            <person name="Stueber K."/>
            <person name="Sukno S.A."/>
            <person name="Sweigard J.A."/>
            <person name="Takano Y."/>
            <person name="Takahara H."/>
            <person name="Trail F."/>
            <person name="van der Does H.C."/>
            <person name="Voll L.M."/>
            <person name="Will I."/>
            <person name="Young S."/>
            <person name="Zeng Q."/>
            <person name="Zhang J."/>
            <person name="Zhou S."/>
            <person name="Dickman M.B."/>
            <person name="Schulze-Lefert P."/>
            <person name="Ver Loren van Themaat E."/>
            <person name="Ma L.-J."/>
            <person name="Vaillancourt L.J."/>
        </authorList>
    </citation>
    <scope>NUCLEOTIDE SEQUENCE [LARGE SCALE GENOMIC DNA]</scope>
    <source>
        <strain evidence="10">M1.001 / M2 / FGSC 10212</strain>
    </source>
</reference>
<feature type="transmembrane region" description="Helical" evidence="8">
    <location>
        <begin position="123"/>
        <end position="146"/>
    </location>
</feature>